<sequence length="60" mass="6853">MKEVIANCDECNEDIHEGDVVYTTHNRVYCSAHCAAAVYIKDIEQVEMNMSLMNTLNKED</sequence>
<name>A0ABU0E4L3_9FIRM</name>
<evidence type="ECO:0000313" key="2">
    <source>
        <dbReference type="Proteomes" id="UP001230220"/>
    </source>
</evidence>
<organism evidence="1 2">
    <name type="scientific">Breznakia pachnodae</name>
    <dbReference type="NCBI Taxonomy" id="265178"/>
    <lineage>
        <taxon>Bacteria</taxon>
        <taxon>Bacillati</taxon>
        <taxon>Bacillota</taxon>
        <taxon>Erysipelotrichia</taxon>
        <taxon>Erysipelotrichales</taxon>
        <taxon>Erysipelotrichaceae</taxon>
        <taxon>Breznakia</taxon>
    </lineage>
</organism>
<protein>
    <submittedName>
        <fullName evidence="1">Uncharacterized protein</fullName>
    </submittedName>
</protein>
<comment type="caution">
    <text evidence="1">The sequence shown here is derived from an EMBL/GenBank/DDBJ whole genome shotgun (WGS) entry which is preliminary data.</text>
</comment>
<proteinExistence type="predicted"/>
<dbReference type="RefSeq" id="WP_307408507.1">
    <property type="nucleotide sequence ID" value="NZ_JAUSUR010000004.1"/>
</dbReference>
<keyword evidence="2" id="KW-1185">Reference proteome</keyword>
<gene>
    <name evidence="1" type="ORF">J2S15_002378</name>
</gene>
<dbReference type="EMBL" id="JAUSUR010000004">
    <property type="protein sequence ID" value="MDQ0361628.1"/>
    <property type="molecule type" value="Genomic_DNA"/>
</dbReference>
<accession>A0ABU0E4L3</accession>
<reference evidence="1 2" key="1">
    <citation type="submission" date="2023-07" db="EMBL/GenBank/DDBJ databases">
        <title>Genomic Encyclopedia of Type Strains, Phase IV (KMG-IV): sequencing the most valuable type-strain genomes for metagenomic binning, comparative biology and taxonomic classification.</title>
        <authorList>
            <person name="Goeker M."/>
        </authorList>
    </citation>
    <scope>NUCLEOTIDE SEQUENCE [LARGE SCALE GENOMIC DNA]</scope>
    <source>
        <strain evidence="1 2">DSM 16784</strain>
    </source>
</reference>
<dbReference type="Proteomes" id="UP001230220">
    <property type="component" value="Unassembled WGS sequence"/>
</dbReference>
<evidence type="ECO:0000313" key="1">
    <source>
        <dbReference type="EMBL" id="MDQ0361628.1"/>
    </source>
</evidence>